<dbReference type="GO" id="GO:0016020">
    <property type="term" value="C:membrane"/>
    <property type="evidence" value="ECO:0007669"/>
    <property type="project" value="UniProtKB-SubCell"/>
</dbReference>
<keyword evidence="3 5" id="KW-1133">Transmembrane helix</keyword>
<dbReference type="PROSITE" id="PS50850">
    <property type="entry name" value="MFS"/>
    <property type="match status" value="1"/>
</dbReference>
<dbReference type="EMBL" id="JAQIZZ010000003">
    <property type="protein sequence ID" value="KAJ5546312.1"/>
    <property type="molecule type" value="Genomic_DNA"/>
</dbReference>
<dbReference type="Proteomes" id="UP001220324">
    <property type="component" value="Unassembled WGS sequence"/>
</dbReference>
<dbReference type="Gene3D" id="1.20.1720.10">
    <property type="entry name" value="Multidrug resistance protein D"/>
    <property type="match status" value="1"/>
</dbReference>
<evidence type="ECO:0000256" key="1">
    <source>
        <dbReference type="ARBA" id="ARBA00004141"/>
    </source>
</evidence>
<gene>
    <name evidence="7" type="ORF">N7494_003897</name>
</gene>
<comment type="caution">
    <text evidence="7">The sequence shown here is derived from an EMBL/GenBank/DDBJ whole genome shotgun (WGS) entry which is preliminary data.</text>
</comment>
<name>A0AAD6GGS4_9EURO</name>
<evidence type="ECO:0000313" key="8">
    <source>
        <dbReference type="Proteomes" id="UP001220324"/>
    </source>
</evidence>
<accession>A0AAD6GGS4</accession>
<feature type="transmembrane region" description="Helical" evidence="5">
    <location>
        <begin position="36"/>
        <end position="53"/>
    </location>
</feature>
<evidence type="ECO:0000256" key="2">
    <source>
        <dbReference type="ARBA" id="ARBA00022692"/>
    </source>
</evidence>
<dbReference type="PANTHER" id="PTHR42718:SF36">
    <property type="entry name" value="MULTIDRUG TRANSPORTER, PUTATIVE (AFU_ORTHOLOGUE AFUA_4G13820)-RELATED"/>
    <property type="match status" value="1"/>
</dbReference>
<evidence type="ECO:0000256" key="4">
    <source>
        <dbReference type="ARBA" id="ARBA00023136"/>
    </source>
</evidence>
<dbReference type="PANTHER" id="PTHR42718">
    <property type="entry name" value="MAJOR FACILITATOR SUPERFAMILY MULTIDRUG TRANSPORTER MFSC"/>
    <property type="match status" value="1"/>
</dbReference>
<dbReference type="Pfam" id="PF07690">
    <property type="entry name" value="MFS_1"/>
    <property type="match status" value="1"/>
</dbReference>
<dbReference type="AlphaFoldDB" id="A0AAD6GGS4"/>
<protein>
    <recommendedName>
        <fullName evidence="6">Major facilitator superfamily (MFS) profile domain-containing protein</fullName>
    </recommendedName>
</protein>
<dbReference type="GO" id="GO:0022857">
    <property type="term" value="F:transmembrane transporter activity"/>
    <property type="evidence" value="ECO:0007669"/>
    <property type="project" value="InterPro"/>
</dbReference>
<dbReference type="SUPFAM" id="SSF103473">
    <property type="entry name" value="MFS general substrate transporter"/>
    <property type="match status" value="1"/>
</dbReference>
<organism evidence="7 8">
    <name type="scientific">Penicillium frequentans</name>
    <dbReference type="NCBI Taxonomy" id="3151616"/>
    <lineage>
        <taxon>Eukaryota</taxon>
        <taxon>Fungi</taxon>
        <taxon>Dikarya</taxon>
        <taxon>Ascomycota</taxon>
        <taxon>Pezizomycotina</taxon>
        <taxon>Eurotiomycetes</taxon>
        <taxon>Eurotiomycetidae</taxon>
        <taxon>Eurotiales</taxon>
        <taxon>Aspergillaceae</taxon>
        <taxon>Penicillium</taxon>
    </lineage>
</organism>
<keyword evidence="8" id="KW-1185">Reference proteome</keyword>
<reference evidence="7 8" key="1">
    <citation type="journal article" date="2023" name="IMA Fungus">
        <title>Comparative genomic study of the Penicillium genus elucidates a diverse pangenome and 15 lateral gene transfer events.</title>
        <authorList>
            <person name="Petersen C."/>
            <person name="Sorensen T."/>
            <person name="Nielsen M.R."/>
            <person name="Sondergaard T.E."/>
            <person name="Sorensen J.L."/>
            <person name="Fitzpatrick D.A."/>
            <person name="Frisvad J.C."/>
            <person name="Nielsen K.L."/>
        </authorList>
    </citation>
    <scope>NUCLEOTIDE SEQUENCE [LARGE SCALE GENOMIC DNA]</scope>
    <source>
        <strain evidence="7 8">IBT 35679</strain>
    </source>
</reference>
<evidence type="ECO:0000259" key="6">
    <source>
        <dbReference type="PROSITE" id="PS50850"/>
    </source>
</evidence>
<evidence type="ECO:0000256" key="5">
    <source>
        <dbReference type="SAM" id="Phobius"/>
    </source>
</evidence>
<comment type="subcellular location">
    <subcellularLocation>
        <location evidence="1">Membrane</location>
        <topology evidence="1">Multi-pass membrane protein</topology>
    </subcellularLocation>
</comment>
<dbReference type="InterPro" id="IPR036259">
    <property type="entry name" value="MFS_trans_sf"/>
</dbReference>
<dbReference type="InterPro" id="IPR020846">
    <property type="entry name" value="MFS_dom"/>
</dbReference>
<proteinExistence type="predicted"/>
<evidence type="ECO:0000256" key="3">
    <source>
        <dbReference type="ARBA" id="ARBA00022989"/>
    </source>
</evidence>
<keyword evidence="2 5" id="KW-0812">Transmembrane</keyword>
<feature type="domain" description="Major facilitator superfamily (MFS) profile" evidence="6">
    <location>
        <begin position="1"/>
        <end position="98"/>
    </location>
</feature>
<keyword evidence="4 5" id="KW-0472">Membrane</keyword>
<dbReference type="InterPro" id="IPR011701">
    <property type="entry name" value="MFS"/>
</dbReference>
<evidence type="ECO:0000313" key="7">
    <source>
        <dbReference type="EMBL" id="KAJ5546312.1"/>
    </source>
</evidence>
<sequence length="98" mass="10526">MYGGYVIYNAGAIWLIISSILCGAPPTWLMFVVCRALQGLALGALLPSGMMILRSTYRRGPRKNQVFSIDGACAALGFFAGFSVSELYEASVIASRVQ</sequence>
<feature type="transmembrane region" description="Helical" evidence="5">
    <location>
        <begin position="12"/>
        <end position="30"/>
    </location>
</feature>